<dbReference type="InterPro" id="IPR000014">
    <property type="entry name" value="PAS"/>
</dbReference>
<evidence type="ECO:0000313" key="10">
    <source>
        <dbReference type="Proteomes" id="UP001142810"/>
    </source>
</evidence>
<dbReference type="EC" id="2.7.13.3" evidence="2"/>
<sequence>MTELPDLSSCFENAACGLVVTAEDGTILRVNATFANWLGYGSAELIQHKKIQDLFTIGGRFFHHTHWAPLLHMQGSVAEVQIDLKAHDNRIVPMLVNALRKTHQGQTFDRLAFFVVNDRKKFEQELVSARLKIEASLSSLRKTQDELKRNQDVLSLAMHSAKMASWTLDINAAKVEWNSELQSLLGFDEESCWLTKEDFYRLIHPDDRLLFDEQLNQAIEDGENYTLECRLKNSINLWVDMEISGHVMVSAQGETQSVYGICMDVSERKARLRELSELNKKLSSSDRRKSEFLATLSHELRNPLAPIRNVLEIMRVKEDDGEVLKRSRQVIERHVTHMTRLIEDLMDISRVSHNRIKLRKQTIDILPSIQCAVEETTPLISASGHTLSVNKPEESIYINADATRIVQIFSNLLNNAAKYTPAGGAIEIIITHQEGQAVIVIKDSGIGIPANELANIFTMFSQLSPALERAQGGLGIGLALVNHLVKLHGGEIEVTSEGHNKGSQFIVKLPTVQNIADETVVSSMATQPQTTKDPKHRILVIDDNEDTAESLAELLEYNGHITCTAFDGNSGVKLANEFFPDIILSDIGLPDISGYEVAKRVREGLADANIYLVAITGWGQKKDKLMAKESGFNHHITKPVDFTELKRILAEVPKD</sequence>
<dbReference type="InterPro" id="IPR036097">
    <property type="entry name" value="HisK_dim/P_sf"/>
</dbReference>
<keyword evidence="9" id="KW-0547">Nucleotide-binding</keyword>
<dbReference type="InterPro" id="IPR001789">
    <property type="entry name" value="Sig_transdc_resp-reg_receiver"/>
</dbReference>
<proteinExistence type="predicted"/>
<dbReference type="EMBL" id="JAPFRD010000011">
    <property type="protein sequence ID" value="MCW8109159.1"/>
    <property type="molecule type" value="Genomic_DNA"/>
</dbReference>
<dbReference type="Pfam" id="PF00512">
    <property type="entry name" value="HisKA"/>
    <property type="match status" value="1"/>
</dbReference>
<feature type="domain" description="PAC" evidence="8">
    <location>
        <begin position="220"/>
        <end position="277"/>
    </location>
</feature>
<dbReference type="PROSITE" id="PS50109">
    <property type="entry name" value="HIS_KIN"/>
    <property type="match status" value="1"/>
</dbReference>
<dbReference type="InterPro" id="IPR003661">
    <property type="entry name" value="HisK_dim/P_dom"/>
</dbReference>
<feature type="domain" description="Response regulatory" evidence="6">
    <location>
        <begin position="537"/>
        <end position="653"/>
    </location>
</feature>
<name>A0ABT3P8W0_9ALTE</name>
<dbReference type="PANTHER" id="PTHR43547:SF2">
    <property type="entry name" value="HYBRID SIGNAL TRANSDUCTION HISTIDINE KINASE C"/>
    <property type="match status" value="1"/>
</dbReference>
<dbReference type="CDD" id="cd00130">
    <property type="entry name" value="PAS"/>
    <property type="match status" value="2"/>
</dbReference>
<dbReference type="RefSeq" id="WP_265617906.1">
    <property type="nucleotide sequence ID" value="NZ_JAPFRD010000011.1"/>
</dbReference>
<evidence type="ECO:0000256" key="3">
    <source>
        <dbReference type="ARBA" id="ARBA00022553"/>
    </source>
</evidence>
<dbReference type="Gene3D" id="1.10.287.130">
    <property type="match status" value="1"/>
</dbReference>
<evidence type="ECO:0000259" key="5">
    <source>
        <dbReference type="PROSITE" id="PS50109"/>
    </source>
</evidence>
<keyword evidence="10" id="KW-1185">Reference proteome</keyword>
<evidence type="ECO:0000256" key="1">
    <source>
        <dbReference type="ARBA" id="ARBA00000085"/>
    </source>
</evidence>
<dbReference type="PROSITE" id="PS50110">
    <property type="entry name" value="RESPONSE_REGULATORY"/>
    <property type="match status" value="1"/>
</dbReference>
<dbReference type="Pfam" id="PF08447">
    <property type="entry name" value="PAS_3"/>
    <property type="match status" value="1"/>
</dbReference>
<dbReference type="SUPFAM" id="SSF55785">
    <property type="entry name" value="PYP-like sensor domain (PAS domain)"/>
    <property type="match status" value="2"/>
</dbReference>
<organism evidence="9 10">
    <name type="scientific">Alteromonas aquimaris</name>
    <dbReference type="NCBI Taxonomy" id="2998417"/>
    <lineage>
        <taxon>Bacteria</taxon>
        <taxon>Pseudomonadati</taxon>
        <taxon>Pseudomonadota</taxon>
        <taxon>Gammaproteobacteria</taxon>
        <taxon>Alteromonadales</taxon>
        <taxon>Alteromonadaceae</taxon>
        <taxon>Alteromonas/Salinimonas group</taxon>
        <taxon>Alteromonas</taxon>
    </lineage>
</organism>
<dbReference type="InterPro" id="IPR000700">
    <property type="entry name" value="PAS-assoc_C"/>
</dbReference>
<evidence type="ECO:0000259" key="8">
    <source>
        <dbReference type="PROSITE" id="PS50113"/>
    </source>
</evidence>
<dbReference type="InterPro" id="IPR011006">
    <property type="entry name" value="CheY-like_superfamily"/>
</dbReference>
<dbReference type="CDD" id="cd00075">
    <property type="entry name" value="HATPase"/>
    <property type="match status" value="1"/>
</dbReference>
<dbReference type="Pfam" id="PF02518">
    <property type="entry name" value="HATPase_c"/>
    <property type="match status" value="1"/>
</dbReference>
<keyword evidence="9" id="KW-0067">ATP-binding</keyword>
<feature type="domain" description="PAS" evidence="7">
    <location>
        <begin position="150"/>
        <end position="222"/>
    </location>
</feature>
<evidence type="ECO:0000259" key="7">
    <source>
        <dbReference type="PROSITE" id="PS50112"/>
    </source>
</evidence>
<dbReference type="SUPFAM" id="SSF47384">
    <property type="entry name" value="Homodimeric domain of signal transducing histidine kinase"/>
    <property type="match status" value="1"/>
</dbReference>
<accession>A0ABT3P8W0</accession>
<dbReference type="SUPFAM" id="SSF55874">
    <property type="entry name" value="ATPase domain of HSP90 chaperone/DNA topoisomerase II/histidine kinase"/>
    <property type="match status" value="1"/>
</dbReference>
<reference evidence="9" key="1">
    <citation type="submission" date="2022-11" db="EMBL/GenBank/DDBJ databases">
        <title>Alteromonas sp. nov., isolated from sea water of the Qingdao.</title>
        <authorList>
            <person name="Wang Q."/>
        </authorList>
    </citation>
    <scope>NUCLEOTIDE SEQUENCE</scope>
    <source>
        <strain evidence="9">ASW11-7</strain>
    </source>
</reference>
<dbReference type="Gene3D" id="3.40.50.2300">
    <property type="match status" value="1"/>
</dbReference>
<dbReference type="CDD" id="cd17580">
    <property type="entry name" value="REC_2_DhkD-like"/>
    <property type="match status" value="1"/>
</dbReference>
<feature type="modified residue" description="4-aspartylphosphate" evidence="4">
    <location>
        <position position="586"/>
    </location>
</feature>
<dbReference type="SMART" id="SM00448">
    <property type="entry name" value="REC"/>
    <property type="match status" value="1"/>
</dbReference>
<comment type="catalytic activity">
    <reaction evidence="1">
        <text>ATP + protein L-histidine = ADP + protein N-phospho-L-histidine.</text>
        <dbReference type="EC" id="2.7.13.3"/>
    </reaction>
</comment>
<dbReference type="InterPro" id="IPR036890">
    <property type="entry name" value="HATPase_C_sf"/>
</dbReference>
<dbReference type="PANTHER" id="PTHR43547">
    <property type="entry name" value="TWO-COMPONENT HISTIDINE KINASE"/>
    <property type="match status" value="1"/>
</dbReference>
<protein>
    <recommendedName>
        <fullName evidence="2">histidine kinase</fullName>
        <ecNumber evidence="2">2.7.13.3</ecNumber>
    </recommendedName>
</protein>
<comment type="caution">
    <text evidence="9">The sequence shown here is derived from an EMBL/GenBank/DDBJ whole genome shotgun (WGS) entry which is preliminary data.</text>
</comment>
<feature type="domain" description="Histidine kinase" evidence="5">
    <location>
        <begin position="295"/>
        <end position="513"/>
    </location>
</feature>
<dbReference type="InterPro" id="IPR003594">
    <property type="entry name" value="HATPase_dom"/>
</dbReference>
<dbReference type="Gene3D" id="3.30.450.20">
    <property type="entry name" value="PAS domain"/>
    <property type="match status" value="2"/>
</dbReference>
<dbReference type="SMART" id="SM00387">
    <property type="entry name" value="HATPase_c"/>
    <property type="match status" value="1"/>
</dbReference>
<dbReference type="SUPFAM" id="SSF52172">
    <property type="entry name" value="CheY-like"/>
    <property type="match status" value="1"/>
</dbReference>
<dbReference type="PRINTS" id="PR00344">
    <property type="entry name" value="BCTRLSENSOR"/>
</dbReference>
<feature type="domain" description="PAS" evidence="7">
    <location>
        <begin position="3"/>
        <end position="55"/>
    </location>
</feature>
<evidence type="ECO:0000313" key="9">
    <source>
        <dbReference type="EMBL" id="MCW8109159.1"/>
    </source>
</evidence>
<evidence type="ECO:0000256" key="4">
    <source>
        <dbReference type="PROSITE-ProRule" id="PRU00169"/>
    </source>
</evidence>
<dbReference type="InterPro" id="IPR013655">
    <property type="entry name" value="PAS_fold_3"/>
</dbReference>
<dbReference type="InterPro" id="IPR004358">
    <property type="entry name" value="Sig_transdc_His_kin-like_C"/>
</dbReference>
<dbReference type="InterPro" id="IPR005467">
    <property type="entry name" value="His_kinase_dom"/>
</dbReference>
<dbReference type="Pfam" id="PF13426">
    <property type="entry name" value="PAS_9"/>
    <property type="match status" value="1"/>
</dbReference>
<dbReference type="GO" id="GO:0005524">
    <property type="term" value="F:ATP binding"/>
    <property type="evidence" value="ECO:0007669"/>
    <property type="project" value="UniProtKB-KW"/>
</dbReference>
<gene>
    <name evidence="9" type="ORF">OPS25_11685</name>
</gene>
<dbReference type="SMART" id="SM00091">
    <property type="entry name" value="PAS"/>
    <property type="match status" value="2"/>
</dbReference>
<evidence type="ECO:0000259" key="6">
    <source>
        <dbReference type="PROSITE" id="PS50110"/>
    </source>
</evidence>
<dbReference type="Proteomes" id="UP001142810">
    <property type="component" value="Unassembled WGS sequence"/>
</dbReference>
<evidence type="ECO:0000256" key="2">
    <source>
        <dbReference type="ARBA" id="ARBA00012438"/>
    </source>
</evidence>
<dbReference type="PROSITE" id="PS50112">
    <property type="entry name" value="PAS"/>
    <property type="match status" value="2"/>
</dbReference>
<dbReference type="CDD" id="cd00082">
    <property type="entry name" value="HisKA"/>
    <property type="match status" value="1"/>
</dbReference>
<dbReference type="PROSITE" id="PS50113">
    <property type="entry name" value="PAC"/>
    <property type="match status" value="1"/>
</dbReference>
<dbReference type="NCBIfam" id="TIGR00229">
    <property type="entry name" value="sensory_box"/>
    <property type="match status" value="2"/>
</dbReference>
<dbReference type="SMART" id="SM00388">
    <property type="entry name" value="HisKA"/>
    <property type="match status" value="1"/>
</dbReference>
<dbReference type="Pfam" id="PF00072">
    <property type="entry name" value="Response_reg"/>
    <property type="match status" value="1"/>
</dbReference>
<keyword evidence="3 4" id="KW-0597">Phosphoprotein</keyword>
<dbReference type="InterPro" id="IPR035965">
    <property type="entry name" value="PAS-like_dom_sf"/>
</dbReference>
<dbReference type="Gene3D" id="3.30.565.10">
    <property type="entry name" value="Histidine kinase-like ATPase, C-terminal domain"/>
    <property type="match status" value="1"/>
</dbReference>